<keyword evidence="2" id="KW-0472">Membrane</keyword>
<keyword evidence="2" id="KW-1133">Transmembrane helix</keyword>
<feature type="coiled-coil region" evidence="1">
    <location>
        <begin position="187"/>
        <end position="219"/>
    </location>
</feature>
<dbReference type="Pfam" id="PF06580">
    <property type="entry name" value="His_kinase"/>
    <property type="match status" value="1"/>
</dbReference>
<protein>
    <submittedName>
        <fullName evidence="4">Histidine kinase</fullName>
    </submittedName>
</protein>
<keyword evidence="2" id="KW-0812">Transmembrane</keyword>
<dbReference type="RefSeq" id="WP_097055333.1">
    <property type="nucleotide sequence ID" value="NZ_OCMF01000001.1"/>
</dbReference>
<dbReference type="PANTHER" id="PTHR34220:SF7">
    <property type="entry name" value="SENSOR HISTIDINE KINASE YPDA"/>
    <property type="match status" value="1"/>
</dbReference>
<accession>A0A285X2R8</accession>
<dbReference type="Proteomes" id="UP000219193">
    <property type="component" value="Unassembled WGS sequence"/>
</dbReference>
<dbReference type="InterPro" id="IPR050640">
    <property type="entry name" value="Bact_2-comp_sensor_kinase"/>
</dbReference>
<proteinExistence type="predicted"/>
<keyword evidence="4" id="KW-0808">Transferase</keyword>
<dbReference type="EMBL" id="OCMF01000001">
    <property type="protein sequence ID" value="SOC79612.1"/>
    <property type="molecule type" value="Genomic_DNA"/>
</dbReference>
<dbReference type="AlphaFoldDB" id="A0A285X2R8"/>
<feature type="transmembrane region" description="Helical" evidence="2">
    <location>
        <begin position="130"/>
        <end position="155"/>
    </location>
</feature>
<organism evidence="4 5">
    <name type="scientific">Salinimicrobium sediminis</name>
    <dbReference type="NCBI Taxonomy" id="1343891"/>
    <lineage>
        <taxon>Bacteria</taxon>
        <taxon>Pseudomonadati</taxon>
        <taxon>Bacteroidota</taxon>
        <taxon>Flavobacteriia</taxon>
        <taxon>Flavobacteriales</taxon>
        <taxon>Flavobacteriaceae</taxon>
        <taxon>Salinimicrobium</taxon>
    </lineage>
</organism>
<dbReference type="PANTHER" id="PTHR34220">
    <property type="entry name" value="SENSOR HISTIDINE KINASE YPDA"/>
    <property type="match status" value="1"/>
</dbReference>
<evidence type="ECO:0000313" key="5">
    <source>
        <dbReference type="Proteomes" id="UP000219193"/>
    </source>
</evidence>
<name>A0A285X2R8_9FLAO</name>
<gene>
    <name evidence="4" type="ORF">SAMN06296241_1143</name>
</gene>
<sequence>MDAHRPLLKKLLILYIYLNKEILHLIKTGKLHSILASEEKHSSGIPLKQWLLKLALRALILSFLVFFTMVYIHQGSLIFNENGSTIFNRLAAFEFSATVLFLFLVFLVHRGISKVINDYRLANYGSLLRGILEAILVIISTVILLYLCLLVPFRFIFPNVDIPPDRIRFNNVVMAIITLFFYYFVERERSKKQLQKEMLRAARLQKENFQAQLQSLKSQVSPHFLFNSLNVLRSLIPQNPERASDFTERLSDLYRAFLENSDQQLIPLKKELEVVNSYIFLLETRFGSAVKFALDIPAEVEQLQIPPGALQMLIENAIKHNGSTRKKPLSIEITVEEDYLCVQNNLQPRLDHVSSTNTGLENIRRRYDYFSDKEVKIQNSKEKFKVKLPLLKLR</sequence>
<keyword evidence="4" id="KW-0418">Kinase</keyword>
<dbReference type="InterPro" id="IPR010559">
    <property type="entry name" value="Sig_transdc_His_kin_internal"/>
</dbReference>
<evidence type="ECO:0000256" key="2">
    <source>
        <dbReference type="SAM" id="Phobius"/>
    </source>
</evidence>
<evidence type="ECO:0000313" key="4">
    <source>
        <dbReference type="EMBL" id="SOC79612.1"/>
    </source>
</evidence>
<feature type="transmembrane region" description="Helical" evidence="2">
    <location>
        <begin position="54"/>
        <end position="74"/>
    </location>
</feature>
<dbReference type="OrthoDB" id="9809908at2"/>
<evidence type="ECO:0000259" key="3">
    <source>
        <dbReference type="Pfam" id="PF06580"/>
    </source>
</evidence>
<feature type="domain" description="Signal transduction histidine kinase internal region" evidence="3">
    <location>
        <begin position="211"/>
        <end position="288"/>
    </location>
</feature>
<dbReference type="GO" id="GO:0000155">
    <property type="term" value="F:phosphorelay sensor kinase activity"/>
    <property type="evidence" value="ECO:0007669"/>
    <property type="project" value="InterPro"/>
</dbReference>
<keyword evidence="5" id="KW-1185">Reference proteome</keyword>
<keyword evidence="1" id="KW-0175">Coiled coil</keyword>
<feature type="transmembrane region" description="Helical" evidence="2">
    <location>
        <begin position="86"/>
        <end position="109"/>
    </location>
</feature>
<feature type="transmembrane region" description="Helical" evidence="2">
    <location>
        <begin position="167"/>
        <end position="185"/>
    </location>
</feature>
<reference evidence="5" key="1">
    <citation type="submission" date="2017-09" db="EMBL/GenBank/DDBJ databases">
        <authorList>
            <person name="Varghese N."/>
            <person name="Submissions S."/>
        </authorList>
    </citation>
    <scope>NUCLEOTIDE SEQUENCE [LARGE SCALE GENOMIC DNA]</scope>
    <source>
        <strain evidence="5">CGMCC 1.12641</strain>
    </source>
</reference>
<evidence type="ECO:0000256" key="1">
    <source>
        <dbReference type="SAM" id="Coils"/>
    </source>
</evidence>
<dbReference type="GO" id="GO:0016020">
    <property type="term" value="C:membrane"/>
    <property type="evidence" value="ECO:0007669"/>
    <property type="project" value="InterPro"/>
</dbReference>